<name>A0A6L6Q5W8_9BURK</name>
<dbReference type="OrthoDB" id="7866626at2"/>
<evidence type="ECO:0000313" key="3">
    <source>
        <dbReference type="Proteomes" id="UP000484015"/>
    </source>
</evidence>
<accession>A0A6L6Q5W8</accession>
<evidence type="ECO:0000313" key="2">
    <source>
        <dbReference type="EMBL" id="MTW04794.1"/>
    </source>
</evidence>
<keyword evidence="1" id="KW-0732">Signal</keyword>
<sequence>MAKATVCKRIGKGVLGLVLCWAAYESVAAVPGPFFPHTYERGAFIVHSDEAIPASAAHVIDDAQRRIERSPLHGAHDKYDIYICNSLARFAFYNHKFTTRAGGVTEGAFTRHVFIRGVDFDTNSLRMPGGARIVDAESRSASYFLAHEAAHVMESRRFGRLAYVKYPHWLMEGYADVVGKNDAFHIADYRQPFASGTLANDGTYKREHLLVDFQLGLGKTVMQVFAEALPQHTVEAQLAAALTQNEIGAIK</sequence>
<gene>
    <name evidence="2" type="ORF">GM668_22215</name>
</gene>
<organism evidence="2 3">
    <name type="scientific">Pseudoduganella ginsengisoli</name>
    <dbReference type="NCBI Taxonomy" id="1462440"/>
    <lineage>
        <taxon>Bacteria</taxon>
        <taxon>Pseudomonadati</taxon>
        <taxon>Pseudomonadota</taxon>
        <taxon>Betaproteobacteria</taxon>
        <taxon>Burkholderiales</taxon>
        <taxon>Oxalobacteraceae</taxon>
        <taxon>Telluria group</taxon>
        <taxon>Pseudoduganella</taxon>
    </lineage>
</organism>
<proteinExistence type="predicted"/>
<dbReference type="RefSeq" id="WP_155441153.1">
    <property type="nucleotide sequence ID" value="NZ_WNLA01000018.1"/>
</dbReference>
<dbReference type="Proteomes" id="UP000484015">
    <property type="component" value="Unassembled WGS sequence"/>
</dbReference>
<dbReference type="AlphaFoldDB" id="A0A6L6Q5W8"/>
<dbReference type="EMBL" id="WNLA01000018">
    <property type="protein sequence ID" value="MTW04794.1"/>
    <property type="molecule type" value="Genomic_DNA"/>
</dbReference>
<feature type="chain" id="PRO_5027080172" evidence="1">
    <location>
        <begin position="29"/>
        <end position="251"/>
    </location>
</feature>
<reference evidence="2 3" key="1">
    <citation type="submission" date="2019-11" db="EMBL/GenBank/DDBJ databases">
        <title>Type strains purchased from KCTC, JCM and DSMZ.</title>
        <authorList>
            <person name="Lu H."/>
        </authorList>
    </citation>
    <scope>NUCLEOTIDE SEQUENCE [LARGE SCALE GENOMIC DNA]</scope>
    <source>
        <strain evidence="2 3">KCTC 42409</strain>
    </source>
</reference>
<feature type="signal peptide" evidence="1">
    <location>
        <begin position="1"/>
        <end position="28"/>
    </location>
</feature>
<keyword evidence="3" id="KW-1185">Reference proteome</keyword>
<evidence type="ECO:0000256" key="1">
    <source>
        <dbReference type="SAM" id="SignalP"/>
    </source>
</evidence>
<comment type="caution">
    <text evidence="2">The sequence shown here is derived from an EMBL/GenBank/DDBJ whole genome shotgun (WGS) entry which is preliminary data.</text>
</comment>
<protein>
    <submittedName>
        <fullName evidence="2">Uncharacterized protein</fullName>
    </submittedName>
</protein>